<dbReference type="HOGENOM" id="CLU_1692268_0_0_7"/>
<evidence type="ECO:0000313" key="2">
    <source>
        <dbReference type="Proteomes" id="UP000019141"/>
    </source>
</evidence>
<dbReference type="Proteomes" id="UP000019141">
    <property type="component" value="Unassembled WGS sequence"/>
</dbReference>
<reference evidence="1 2" key="1">
    <citation type="journal article" date="2014" name="Nature">
        <title>An environmental bacterial taxon with a large and distinct metabolic repertoire.</title>
        <authorList>
            <person name="Wilson M.C."/>
            <person name="Mori T."/>
            <person name="Ruckert C."/>
            <person name="Uria A.R."/>
            <person name="Helf M.J."/>
            <person name="Takada K."/>
            <person name="Gernert C."/>
            <person name="Steffens U.A."/>
            <person name="Heycke N."/>
            <person name="Schmitt S."/>
            <person name="Rinke C."/>
            <person name="Helfrich E.J."/>
            <person name="Brachmann A.O."/>
            <person name="Gurgui C."/>
            <person name="Wakimoto T."/>
            <person name="Kracht M."/>
            <person name="Crusemann M."/>
            <person name="Hentschel U."/>
            <person name="Abe I."/>
            <person name="Matsunaga S."/>
            <person name="Kalinowski J."/>
            <person name="Takeyama H."/>
            <person name="Piel J."/>
        </authorList>
    </citation>
    <scope>NUCLEOTIDE SEQUENCE [LARGE SCALE GENOMIC DNA]</scope>
    <source>
        <strain evidence="2">TSY1</strain>
    </source>
</reference>
<organism evidence="1 2">
    <name type="scientific">Entotheonella factor</name>
    <dbReference type="NCBI Taxonomy" id="1429438"/>
    <lineage>
        <taxon>Bacteria</taxon>
        <taxon>Pseudomonadati</taxon>
        <taxon>Nitrospinota/Tectimicrobiota group</taxon>
        <taxon>Candidatus Tectimicrobiota</taxon>
        <taxon>Candidatus Entotheonellia</taxon>
        <taxon>Candidatus Entotheonellales</taxon>
        <taxon>Candidatus Entotheonellaceae</taxon>
        <taxon>Candidatus Entotheonella</taxon>
    </lineage>
</organism>
<dbReference type="EMBL" id="AZHW01001454">
    <property type="protein sequence ID" value="ETW92509.1"/>
    <property type="molecule type" value="Genomic_DNA"/>
</dbReference>
<evidence type="ECO:0000313" key="1">
    <source>
        <dbReference type="EMBL" id="ETW92509.1"/>
    </source>
</evidence>
<accession>W4L3N3</accession>
<sequence>MFGPGEYRPDPSEGITSIAELPPPEIVRFSRTDTRQPCPHCGHSAYRDKQAHRTLHDLGNLDLWCPRDLVITYSQHYCTKCRKYFNFDLTDLAPVGSHYTHRVIDLAVRVVVEDGMPYRPASWHLWRDHRVFVPFATIQNWVEAGGKKGADTHGHRVPGLGAG</sequence>
<proteinExistence type="predicted"/>
<name>W4L3N3_ENTF1</name>
<comment type="caution">
    <text evidence="1">The sequence shown here is derived from an EMBL/GenBank/DDBJ whole genome shotgun (WGS) entry which is preliminary data.</text>
</comment>
<protein>
    <recommendedName>
        <fullName evidence="3">Transposase IS204/IS1001/IS1096/IS1165 zinc-finger domain-containing protein</fullName>
    </recommendedName>
</protein>
<evidence type="ECO:0008006" key="3">
    <source>
        <dbReference type="Google" id="ProtNLM"/>
    </source>
</evidence>
<gene>
    <name evidence="1" type="ORF">ETSY1_43300</name>
</gene>
<dbReference type="AlphaFoldDB" id="W4L3N3"/>
<keyword evidence="2" id="KW-1185">Reference proteome</keyword>